<organism evidence="1 2">
    <name type="scientific">Bacillus pacificus</name>
    <dbReference type="NCBI Taxonomy" id="2026187"/>
    <lineage>
        <taxon>Bacteria</taxon>
        <taxon>Bacillati</taxon>
        <taxon>Bacillota</taxon>
        <taxon>Bacilli</taxon>
        <taxon>Bacillales</taxon>
        <taxon>Bacillaceae</taxon>
        <taxon>Bacillus</taxon>
        <taxon>Bacillus cereus group</taxon>
    </lineage>
</organism>
<proteinExistence type="predicted"/>
<evidence type="ECO:0000313" key="2">
    <source>
        <dbReference type="Proteomes" id="UP001174229"/>
    </source>
</evidence>
<name>A0AAW6YNH9_9BACI</name>
<accession>A0AAW6YNH9</accession>
<protein>
    <submittedName>
        <fullName evidence="1">Uncharacterized protein</fullName>
    </submittedName>
</protein>
<dbReference type="InterPro" id="IPR011010">
    <property type="entry name" value="DNA_brk_join_enz"/>
</dbReference>
<dbReference type="SUPFAM" id="SSF56349">
    <property type="entry name" value="DNA breaking-rejoining enzymes"/>
    <property type="match status" value="1"/>
</dbReference>
<reference evidence="1" key="1">
    <citation type="submission" date="2022-11" db="EMBL/GenBank/DDBJ databases">
        <title>WGS-based characterization of Bacillus cereus isolated from food &amp; feed additives.</title>
        <authorList>
            <person name="Bogaerts B."/>
            <person name="Fraiture M.-A."/>
            <person name="Roosens N.H.C."/>
            <person name="De Keersmaecker S.C.J."/>
            <person name="Vanneste K."/>
        </authorList>
    </citation>
    <scope>NUCLEOTIDE SEQUENCE</scope>
    <source>
        <strain evidence="1">74.2</strain>
    </source>
</reference>
<evidence type="ECO:0000313" key="1">
    <source>
        <dbReference type="EMBL" id="MDK7391668.1"/>
    </source>
</evidence>
<dbReference type="AlphaFoldDB" id="A0AAW6YNH9"/>
<dbReference type="RefSeq" id="WP_154317595.1">
    <property type="nucleotide sequence ID" value="NZ_JAPNPD010000001.1"/>
</dbReference>
<dbReference type="EMBL" id="JAPNPE010000002">
    <property type="protein sequence ID" value="MDK7391668.1"/>
    <property type="molecule type" value="Genomic_DNA"/>
</dbReference>
<gene>
    <name evidence="1" type="ORF">OWO78_09440</name>
</gene>
<comment type="caution">
    <text evidence="1">The sequence shown here is derived from an EMBL/GenBank/DDBJ whole genome shotgun (WGS) entry which is preliminary data.</text>
</comment>
<dbReference type="GO" id="GO:0003677">
    <property type="term" value="F:DNA binding"/>
    <property type="evidence" value="ECO:0007669"/>
    <property type="project" value="InterPro"/>
</dbReference>
<sequence length="627" mass="74396">MLTELIGSCLLYKMGYTSCPNCSNRVSENTIKLSGVCNNCYCHRTLQRYKDDYEFLKSRLKDPSYASHVLNVINFVSKSKFSNVIKYRTVVNFIKVLNQINDLKLIKEHLIEKIYFEKCAVKSPKILEIIKIYFYSLDLIKFDEVSNPFPNIDIRHTSRYRADILDYFFDDNRCSDCGEQLTVKSKYSFCYSCVDYRSLYVCTTENFINEEFSKDLAKNMYRDYLEYLNQLIVSPCTFNEALREAVKFINFTVDYLPNNFSLNNHMKNNNQLLLVHNSDKLFEFHLSEKWLEIFNGKFKSYKKKHFIQYLITLGLIIENEDKPKEKILIKIKKLPIKFQKSLCAFVEKNEQEIDNYRKKNASKEKKWVTVNQYIDNLILFVKWLIENYEIDNWSQVTDKEVNIYLLTFPEKRRTILKRLLFNFFEFSLKKRWIFNNPIEEFVARDFKVDSKPLSLKEHAEIYNSILKYKSEFVIEVFITCLVYFHSLTPKQISAIKLSDIKSSSKLIEIPNRTAVYLSDLELLLLTKILILREEQLKNRPSEYLFCSFNYSVQKSVSRVVIKRYVKKITGYTAKDLRTASIQYCTQYFGIEYVHQCIGLSLTQASRYGDIEDYLIDEIVEESINKLK</sequence>
<dbReference type="Proteomes" id="UP001174229">
    <property type="component" value="Unassembled WGS sequence"/>
</dbReference>